<dbReference type="GO" id="GO:0016746">
    <property type="term" value="F:acyltransferase activity"/>
    <property type="evidence" value="ECO:0007669"/>
    <property type="project" value="UniProtKB-KW"/>
</dbReference>
<gene>
    <name evidence="4" type="ORF">GCM10022212_17350</name>
</gene>
<keyword evidence="2" id="KW-1133">Transmembrane helix</keyword>
<evidence type="ECO:0000256" key="1">
    <source>
        <dbReference type="SAM" id="MobiDB-lite"/>
    </source>
</evidence>
<evidence type="ECO:0000313" key="4">
    <source>
        <dbReference type="EMBL" id="GAA4021034.1"/>
    </source>
</evidence>
<feature type="region of interest" description="Disordered" evidence="1">
    <location>
        <begin position="307"/>
        <end position="332"/>
    </location>
</feature>
<organism evidence="4 5">
    <name type="scientific">Actimicrobium antarcticum</name>
    <dbReference type="NCBI Taxonomy" id="1051899"/>
    <lineage>
        <taxon>Bacteria</taxon>
        <taxon>Pseudomonadati</taxon>
        <taxon>Pseudomonadota</taxon>
        <taxon>Betaproteobacteria</taxon>
        <taxon>Burkholderiales</taxon>
        <taxon>Oxalobacteraceae</taxon>
        <taxon>Actimicrobium</taxon>
    </lineage>
</organism>
<dbReference type="InterPro" id="IPR002656">
    <property type="entry name" value="Acyl_transf_3_dom"/>
</dbReference>
<evidence type="ECO:0000313" key="5">
    <source>
        <dbReference type="Proteomes" id="UP001501353"/>
    </source>
</evidence>
<feature type="transmembrane region" description="Helical" evidence="2">
    <location>
        <begin position="49"/>
        <end position="70"/>
    </location>
</feature>
<keyword evidence="4" id="KW-0808">Transferase</keyword>
<keyword evidence="2" id="KW-0812">Transmembrane</keyword>
<dbReference type="PANTHER" id="PTHR23028">
    <property type="entry name" value="ACETYLTRANSFERASE"/>
    <property type="match status" value="1"/>
</dbReference>
<keyword evidence="2" id="KW-0472">Membrane</keyword>
<dbReference type="Proteomes" id="UP001501353">
    <property type="component" value="Unassembled WGS sequence"/>
</dbReference>
<sequence length="332" mass="37101">MGLARAGLSRPIVLSHVPMFFALSGFLVAGSAFRVRSVKSFLALRGLRIFPALGVEVVLSALLIGAYATTLPLGSYFQDHGFFTYFGNIFGFVQMSLPGVVWPSSGERTAVNANLWTLPGEFYCYVILSIGMFSTLVFNRKVCTALFIATTVALIYANIFRGFNSKAGALATDLNVYYFFVGIMFFLWKDVIWRSWVLFALSIVAVYFLIDRPWGIYLAPLPLAYVTVFIGLIEFPSIKLLRSGDYSYGVYLYGFPISQMVLFEFPQLKGNYLALMVPSLVLTILFAYFSWHGIEKHFLKLKRHFTKSVPKSPPPQPSEEVTEAPGSHSRVA</sequence>
<feature type="domain" description="Acyltransferase 3" evidence="3">
    <location>
        <begin position="15"/>
        <end position="289"/>
    </location>
</feature>
<dbReference type="InterPro" id="IPR050879">
    <property type="entry name" value="Acyltransferase_3"/>
</dbReference>
<dbReference type="Pfam" id="PF01757">
    <property type="entry name" value="Acyl_transf_3"/>
    <property type="match status" value="1"/>
</dbReference>
<dbReference type="EMBL" id="BAAAZE010000008">
    <property type="protein sequence ID" value="GAA4021034.1"/>
    <property type="molecule type" value="Genomic_DNA"/>
</dbReference>
<feature type="transmembrane region" description="Helical" evidence="2">
    <location>
        <begin position="122"/>
        <end position="138"/>
    </location>
</feature>
<evidence type="ECO:0000259" key="3">
    <source>
        <dbReference type="Pfam" id="PF01757"/>
    </source>
</evidence>
<feature type="transmembrane region" description="Helical" evidence="2">
    <location>
        <begin position="272"/>
        <end position="294"/>
    </location>
</feature>
<name>A0ABP7T5H1_9BURK</name>
<proteinExistence type="predicted"/>
<accession>A0ABP7T5H1</accession>
<feature type="transmembrane region" description="Helical" evidence="2">
    <location>
        <begin position="82"/>
        <end position="102"/>
    </location>
</feature>
<keyword evidence="5" id="KW-1185">Reference proteome</keyword>
<feature type="transmembrane region" description="Helical" evidence="2">
    <location>
        <begin position="216"/>
        <end position="236"/>
    </location>
</feature>
<reference evidence="5" key="1">
    <citation type="journal article" date="2019" name="Int. J. Syst. Evol. Microbiol.">
        <title>The Global Catalogue of Microorganisms (GCM) 10K type strain sequencing project: providing services to taxonomists for standard genome sequencing and annotation.</title>
        <authorList>
            <consortium name="The Broad Institute Genomics Platform"/>
            <consortium name="The Broad Institute Genome Sequencing Center for Infectious Disease"/>
            <person name="Wu L."/>
            <person name="Ma J."/>
        </authorList>
    </citation>
    <scope>NUCLEOTIDE SEQUENCE [LARGE SCALE GENOMIC DNA]</scope>
    <source>
        <strain evidence="5">JCM 16673</strain>
    </source>
</reference>
<feature type="transmembrane region" description="Helical" evidence="2">
    <location>
        <begin position="12"/>
        <end position="29"/>
    </location>
</feature>
<feature type="transmembrane region" description="Helical" evidence="2">
    <location>
        <begin position="193"/>
        <end position="210"/>
    </location>
</feature>
<keyword evidence="4" id="KW-0012">Acyltransferase</keyword>
<feature type="transmembrane region" description="Helical" evidence="2">
    <location>
        <begin position="169"/>
        <end position="188"/>
    </location>
</feature>
<comment type="caution">
    <text evidence="4">The sequence shown here is derived from an EMBL/GenBank/DDBJ whole genome shotgun (WGS) entry which is preliminary data.</text>
</comment>
<feature type="transmembrane region" description="Helical" evidence="2">
    <location>
        <begin position="145"/>
        <end position="163"/>
    </location>
</feature>
<protein>
    <submittedName>
        <fullName evidence="4">Acyltransferase</fullName>
    </submittedName>
</protein>
<evidence type="ECO:0000256" key="2">
    <source>
        <dbReference type="SAM" id="Phobius"/>
    </source>
</evidence>